<feature type="transmembrane region" description="Helical" evidence="2">
    <location>
        <begin position="1468"/>
        <end position="1493"/>
    </location>
</feature>
<feature type="transmembrane region" description="Helical" evidence="2">
    <location>
        <begin position="1139"/>
        <end position="1159"/>
    </location>
</feature>
<protein>
    <submittedName>
        <fullName evidence="3">Transcriptional regulator</fullName>
    </submittedName>
</protein>
<keyword evidence="2" id="KW-0812">Transmembrane</keyword>
<dbReference type="Proteomes" id="UP000023152">
    <property type="component" value="Unassembled WGS sequence"/>
</dbReference>
<feature type="transmembrane region" description="Helical" evidence="2">
    <location>
        <begin position="1013"/>
        <end position="1032"/>
    </location>
</feature>
<name>X6LCN9_RETFI</name>
<accession>X6LCN9</accession>
<evidence type="ECO:0000256" key="2">
    <source>
        <dbReference type="SAM" id="Phobius"/>
    </source>
</evidence>
<feature type="compositionally biased region" description="Low complexity" evidence="1">
    <location>
        <begin position="270"/>
        <end position="279"/>
    </location>
</feature>
<dbReference type="EMBL" id="ASPP01042897">
    <property type="protein sequence ID" value="ETN99792.1"/>
    <property type="molecule type" value="Genomic_DNA"/>
</dbReference>
<comment type="caution">
    <text evidence="3">The sequence shown here is derived from an EMBL/GenBank/DDBJ whole genome shotgun (WGS) entry which is preliminary data.</text>
</comment>
<keyword evidence="4" id="KW-1185">Reference proteome</keyword>
<feature type="region of interest" description="Disordered" evidence="1">
    <location>
        <begin position="1228"/>
        <end position="1253"/>
    </location>
</feature>
<feature type="transmembrane region" description="Helical" evidence="2">
    <location>
        <begin position="1378"/>
        <end position="1400"/>
    </location>
</feature>
<evidence type="ECO:0000313" key="3">
    <source>
        <dbReference type="EMBL" id="ETN99792.1"/>
    </source>
</evidence>
<keyword evidence="2" id="KW-1133">Transmembrane helix</keyword>
<feature type="compositionally biased region" description="Low complexity" evidence="1">
    <location>
        <begin position="242"/>
        <end position="263"/>
    </location>
</feature>
<feature type="compositionally biased region" description="Basic and acidic residues" evidence="1">
    <location>
        <begin position="1561"/>
        <end position="1578"/>
    </location>
</feature>
<reference evidence="3 4" key="1">
    <citation type="journal article" date="2013" name="Curr. Biol.">
        <title>The Genome of the Foraminiferan Reticulomyxa filosa.</title>
        <authorList>
            <person name="Glockner G."/>
            <person name="Hulsmann N."/>
            <person name="Schleicher M."/>
            <person name="Noegel A.A."/>
            <person name="Eichinger L."/>
            <person name="Gallinger C."/>
            <person name="Pawlowski J."/>
            <person name="Sierra R."/>
            <person name="Euteneuer U."/>
            <person name="Pillet L."/>
            <person name="Moustafa A."/>
            <person name="Platzer M."/>
            <person name="Groth M."/>
            <person name="Szafranski K."/>
            <person name="Schliwa M."/>
        </authorList>
    </citation>
    <scope>NUCLEOTIDE SEQUENCE [LARGE SCALE GENOMIC DNA]</scope>
</reference>
<feature type="transmembrane region" description="Helical" evidence="2">
    <location>
        <begin position="1108"/>
        <end position="1127"/>
    </location>
</feature>
<gene>
    <name evidence="3" type="ORF">RFI_37677</name>
</gene>
<sequence length="1578" mass="173736">MINKKKKKKKLLWKSFELCGSKLQNASNVGLESLMITLTGLRSGAKMRVVDFETNTKDMTMIEPHPSLSIVVEAVGNEAFIGSRISVDRQANVNVNCYGNFSCAFSEMLTADAEALTLQCNNNSNSRSDRNCMESVVHCPNHSSDDKNGKHCNIDCSQGQQNCKSLTIIDKTGLDNVNLKCGDDTTLQSCRSIQLYCGPHYQYHCVLSTTLDSWCSSMCHNDTNSIANGAHHNARRYVYQRQLQQAPTSSPTQTPTTHPTQTPTKPPTSPTSYPTTPNSDTLTISLSMPLLNSDDSMNPSMRFEVLATMDFTSGNVNYSTLTTENVQSKWQLDDTTAGTTYELSKDYSTLSGTYDLAYARESVQIRKIATRRLAASSSYYEVKDEFVFNTQAGYFTNSQYTIEVCNKGSGLFTAGHNYNSAKKVISNVKSTTFVANSPPQSGTCSISPSTGDAFVDTFTMSCATTWTDSSSSAVYVAFVMNNVFVASYFLYNTTNGSGNEDSANGIYLDTSKHQIMYATTLSTDVSEIIAIVVDTYGEATCINLAVTISEGDAFSGVSADSFFNVSSPQSSIVGSLLLGDASTPIDLNNASAVHGMLTHTLYQNGTLNTYKASQAVANLSKASSAYELYVSNLDSVSADDVSIIVNFSYSVVTYGLTLVDTLNPQDINGITQAFNVMSSATRGIGNICGHLSNTTLKSDPSNGTAGVLASQLVSSSEHVALTTKVINTTQYLTNSAPGLLMAQGGTSALDKTTVTSGLNSVSNVLSNFACSNLSSTNGSVFLDTSTQLGQLASISMISGEQVTITTPVVNVTVSRVSTYDNNNNNNNNNNNADASLSAHNYSSTACSDNVALPNSAFTAYQKYSSNVDCAVVTSVIDPYSPGLEQANGFTGIVVNVNVTVTLETAVTYNGDIQVDTYEVTHFPQICNPVVIQIPNRPWANYSDPKSHILLAFITIPPQCNGTIMAAIDNAVTCVCNHTTTFSLKGISFTPNINYVKISSFRSINASNLAKYPAGWVFVLVAVVVFAILLYVAPDVNDKPLISHSRGVWQQFRNTNWHDFRIGLEADILCSNSIMIWKILQLWYINIRCDHLVIGLFFRYKGTGYHRQARLFSFLAKLFTLTAVNALFYGNPTNPWGNDWIISFYASLIQMPLIFVKFCFKRYHTKEKTDQEELYVHLHATVTYTFCWFSTIFTHKNIFTHTHTRNGGQMTTKKDFCFLQEQEYKKTGIDTTEEKKREQVQQAGEGNANANNNGETQGAVELVEQKKDTHTNSTAGDGGETQKPLTVINTLPTEKKEKTTRWKPNDFETMDIETLTRVLKTSTEGESETTTQENVSQEIAKLETQKELLIVAEQKYLAATALRRKIMDKQYSWWHWCKYLAWTYIIVWIIVCAVITLVLAVRFDMIRDAQNGYSEEIASKCPSKIDIGDKIAAEYGATQRSMNQYVHTASTSTLNEKNGFQIGESVSRWLISILLGFFLSLFIWQPLIELLLLCDRFCVMCNQQPEDINELYFFANPSLLLTEAERNALVQVHAAESNGNLSTKNANSSDETQSELIYADNDGNKDTNTETKDEARQNE</sequence>
<organism evidence="3 4">
    <name type="scientific">Reticulomyxa filosa</name>
    <dbReference type="NCBI Taxonomy" id="46433"/>
    <lineage>
        <taxon>Eukaryota</taxon>
        <taxon>Sar</taxon>
        <taxon>Rhizaria</taxon>
        <taxon>Retaria</taxon>
        <taxon>Foraminifera</taxon>
        <taxon>Monothalamids</taxon>
        <taxon>Reticulomyxidae</taxon>
        <taxon>Reticulomyxa</taxon>
    </lineage>
</organism>
<feature type="region of interest" description="Disordered" evidence="1">
    <location>
        <begin position="1266"/>
        <end position="1285"/>
    </location>
</feature>
<dbReference type="OrthoDB" id="5964820at2759"/>
<keyword evidence="2" id="KW-0472">Membrane</keyword>
<evidence type="ECO:0000256" key="1">
    <source>
        <dbReference type="SAM" id="MobiDB-lite"/>
    </source>
</evidence>
<proteinExistence type="predicted"/>
<feature type="compositionally biased region" description="Low complexity" evidence="1">
    <location>
        <begin position="1239"/>
        <end position="1253"/>
    </location>
</feature>
<feature type="compositionally biased region" description="Polar residues" evidence="1">
    <location>
        <begin position="1539"/>
        <end position="1554"/>
    </location>
</feature>
<feature type="compositionally biased region" description="Basic and acidic residues" evidence="1">
    <location>
        <begin position="1228"/>
        <end position="1238"/>
    </location>
</feature>
<feature type="region of interest" description="Disordered" evidence="1">
    <location>
        <begin position="242"/>
        <end position="279"/>
    </location>
</feature>
<evidence type="ECO:0000313" key="4">
    <source>
        <dbReference type="Proteomes" id="UP000023152"/>
    </source>
</evidence>
<feature type="region of interest" description="Disordered" evidence="1">
    <location>
        <begin position="1539"/>
        <end position="1578"/>
    </location>
</feature>